<dbReference type="GO" id="GO:0043137">
    <property type="term" value="P:DNA replication, removal of RNA primer"/>
    <property type="evidence" value="ECO:0007669"/>
    <property type="project" value="TreeGrafter"/>
</dbReference>
<gene>
    <name evidence="12" type="ORF">CETO_83</name>
</gene>
<dbReference type="InterPro" id="IPR012337">
    <property type="entry name" value="RNaseH-like_sf"/>
</dbReference>
<keyword evidence="7" id="KW-0479">Metal-binding</keyword>
<evidence type="ECO:0000256" key="8">
    <source>
        <dbReference type="ARBA" id="ARBA00022759"/>
    </source>
</evidence>
<dbReference type="InterPro" id="IPR050092">
    <property type="entry name" value="RNase_H"/>
</dbReference>
<comment type="catalytic activity">
    <reaction evidence="1">
        <text>Endonucleolytic cleavage to 5'-phosphomonoester.</text>
        <dbReference type="EC" id="3.1.26.4"/>
    </reaction>
</comment>
<evidence type="ECO:0000259" key="11">
    <source>
        <dbReference type="PROSITE" id="PS50879"/>
    </source>
</evidence>
<feature type="domain" description="RNase H type-1" evidence="11">
    <location>
        <begin position="1"/>
        <end position="142"/>
    </location>
</feature>
<keyword evidence="9" id="KW-0378">Hydrolase</keyword>
<evidence type="ECO:0000313" key="13">
    <source>
        <dbReference type="Proteomes" id="UP000240819"/>
    </source>
</evidence>
<evidence type="ECO:0000313" key="12">
    <source>
        <dbReference type="EMBL" id="AUG85090.1"/>
    </source>
</evidence>
<accession>A0A2H5BGJ5</accession>
<dbReference type="GO" id="GO:0003676">
    <property type="term" value="F:nucleic acid binding"/>
    <property type="evidence" value="ECO:0007669"/>
    <property type="project" value="InterPro"/>
</dbReference>
<dbReference type="CDD" id="cd09278">
    <property type="entry name" value="RNase_HI_prokaryote_like"/>
    <property type="match status" value="1"/>
</dbReference>
<keyword evidence="13" id="KW-1185">Reference proteome</keyword>
<keyword evidence="10" id="KW-0460">Magnesium</keyword>
<keyword evidence="8" id="KW-0255">Endonuclease</keyword>
<dbReference type="SUPFAM" id="SSF53098">
    <property type="entry name" value="Ribonuclease H-like"/>
    <property type="match status" value="1"/>
</dbReference>
<evidence type="ECO:0000256" key="9">
    <source>
        <dbReference type="ARBA" id="ARBA00022801"/>
    </source>
</evidence>
<dbReference type="InterPro" id="IPR036397">
    <property type="entry name" value="RNaseH_sf"/>
</dbReference>
<dbReference type="Proteomes" id="UP000240819">
    <property type="component" value="Segment"/>
</dbReference>
<dbReference type="GO" id="GO:0004523">
    <property type="term" value="F:RNA-DNA hybrid ribonuclease activity"/>
    <property type="evidence" value="ECO:0007669"/>
    <property type="project" value="UniProtKB-EC"/>
</dbReference>
<dbReference type="GO" id="GO:0046872">
    <property type="term" value="F:metal ion binding"/>
    <property type="evidence" value="ECO:0007669"/>
    <property type="project" value="UniProtKB-KW"/>
</dbReference>
<evidence type="ECO:0000256" key="4">
    <source>
        <dbReference type="ARBA" id="ARBA00011245"/>
    </source>
</evidence>
<comment type="similarity">
    <text evidence="3">Belongs to the RNase H family.</text>
</comment>
<evidence type="ECO:0000256" key="10">
    <source>
        <dbReference type="ARBA" id="ARBA00022842"/>
    </source>
</evidence>
<dbReference type="Pfam" id="PF00075">
    <property type="entry name" value="RNase_H"/>
    <property type="match status" value="1"/>
</dbReference>
<dbReference type="InterPro" id="IPR002156">
    <property type="entry name" value="RNaseH_domain"/>
</dbReference>
<comment type="subunit">
    <text evidence="4">Monomer.</text>
</comment>
<sequence>MLKIYTDGACRGNPGVGAWAFAVFEGWAKKGTKSAAMPHTTNNEAELTAIVKALEWAIRANLSQVEILTDSNYACQGYKTWMHGWVKKGWVTAGGTPVKNLELWKTLYNISQKIDVTMTKVKGHSGDEGNELADTLCNCAIDEYELQTVVMK</sequence>
<protein>
    <recommendedName>
        <fullName evidence="5">ribonuclease H</fullName>
        <ecNumber evidence="5">3.1.26.4</ecNumber>
    </recommendedName>
</protein>
<dbReference type="PANTHER" id="PTHR10642:SF26">
    <property type="entry name" value="RIBONUCLEASE H1"/>
    <property type="match status" value="1"/>
</dbReference>
<reference evidence="12 13" key="1">
    <citation type="submission" date="2017-12" db="EMBL/GenBank/DDBJ databases">
        <authorList>
            <person name="Lestochi C.V."/>
            <person name="Miller K.C."/>
            <person name="Miller J.S."/>
            <person name="Stanton M.L."/>
            <person name="Broussard G.W."/>
        </authorList>
    </citation>
    <scope>NUCLEOTIDE SEQUENCE [LARGE SCALE GENOMIC DNA]</scope>
</reference>
<dbReference type="EMBL" id="MG649966">
    <property type="protein sequence ID" value="AUG85090.1"/>
    <property type="molecule type" value="Genomic_DNA"/>
</dbReference>
<evidence type="ECO:0000256" key="1">
    <source>
        <dbReference type="ARBA" id="ARBA00000077"/>
    </source>
</evidence>
<dbReference type="Gene3D" id="3.30.420.10">
    <property type="entry name" value="Ribonuclease H-like superfamily/Ribonuclease H"/>
    <property type="match status" value="1"/>
</dbReference>
<evidence type="ECO:0000256" key="7">
    <source>
        <dbReference type="ARBA" id="ARBA00022723"/>
    </source>
</evidence>
<keyword evidence="6" id="KW-0540">Nuclease</keyword>
<evidence type="ECO:0000256" key="3">
    <source>
        <dbReference type="ARBA" id="ARBA00005300"/>
    </source>
</evidence>
<dbReference type="PANTHER" id="PTHR10642">
    <property type="entry name" value="RIBONUCLEASE H1"/>
    <property type="match status" value="1"/>
</dbReference>
<proteinExistence type="inferred from homology"/>
<evidence type="ECO:0000256" key="2">
    <source>
        <dbReference type="ARBA" id="ARBA00001946"/>
    </source>
</evidence>
<dbReference type="EC" id="3.1.26.4" evidence="5"/>
<name>A0A2H5BGJ5_9CAUD</name>
<evidence type="ECO:0000256" key="5">
    <source>
        <dbReference type="ARBA" id="ARBA00012180"/>
    </source>
</evidence>
<dbReference type="PROSITE" id="PS50879">
    <property type="entry name" value="RNASE_H_1"/>
    <property type="match status" value="1"/>
</dbReference>
<organism evidence="12 13">
    <name type="scientific">Vibrio phage Ceto</name>
    <dbReference type="NCBI Taxonomy" id="2570300"/>
    <lineage>
        <taxon>Viruses</taxon>
        <taxon>Duplodnaviria</taxon>
        <taxon>Heunggongvirae</taxon>
        <taxon>Uroviricota</taxon>
        <taxon>Caudoviricetes</taxon>
        <taxon>Demerecviridae</taxon>
        <taxon>Ermolyevavirinae</taxon>
        <taxon>Cetovirus</taxon>
        <taxon>Cetovirus ceto</taxon>
    </lineage>
</organism>
<dbReference type="InterPro" id="IPR022892">
    <property type="entry name" value="RNaseHI"/>
</dbReference>
<comment type="cofactor">
    <cofactor evidence="2">
        <name>Mg(2+)</name>
        <dbReference type="ChEBI" id="CHEBI:18420"/>
    </cofactor>
</comment>
<evidence type="ECO:0000256" key="6">
    <source>
        <dbReference type="ARBA" id="ARBA00022722"/>
    </source>
</evidence>